<evidence type="ECO:0000313" key="2">
    <source>
        <dbReference type="EMBL" id="OUS11998.1"/>
    </source>
</evidence>
<accession>A0A1Z8AP64</accession>
<feature type="non-terminal residue" evidence="2">
    <location>
        <position position="67"/>
    </location>
</feature>
<dbReference type="RefSeq" id="WP_303687430.1">
    <property type="nucleotide sequence ID" value="NZ_CAJXYO010000089.1"/>
</dbReference>
<evidence type="ECO:0000256" key="1">
    <source>
        <dbReference type="SAM" id="MobiDB-lite"/>
    </source>
</evidence>
<reference evidence="3" key="1">
    <citation type="journal article" date="2017" name="Proc. Natl. Acad. Sci. U.S.A.">
        <title>Simulation of Deepwater Horizon oil plume reveals substrate specialization within a complex community of hydrocarbon-degraders.</title>
        <authorList>
            <person name="Hu P."/>
            <person name="Dubinsky E.A."/>
            <person name="Probst A.J."/>
            <person name="Wang J."/>
            <person name="Sieber C.M.K."/>
            <person name="Tom L.M."/>
            <person name="Gardinali P."/>
            <person name="Banfield J.F."/>
            <person name="Atlas R.M."/>
            <person name="Andersen G.L."/>
        </authorList>
    </citation>
    <scope>NUCLEOTIDE SEQUENCE [LARGE SCALE GENOMIC DNA]</scope>
</reference>
<dbReference type="Proteomes" id="UP000196102">
    <property type="component" value="Unassembled WGS sequence"/>
</dbReference>
<feature type="region of interest" description="Disordered" evidence="1">
    <location>
        <begin position="44"/>
        <end position="67"/>
    </location>
</feature>
<organism evidence="2 3">
    <name type="scientific">Nonlabens dokdonensis</name>
    <dbReference type="NCBI Taxonomy" id="328515"/>
    <lineage>
        <taxon>Bacteria</taxon>
        <taxon>Pseudomonadati</taxon>
        <taxon>Bacteroidota</taxon>
        <taxon>Flavobacteriia</taxon>
        <taxon>Flavobacteriales</taxon>
        <taxon>Flavobacteriaceae</taxon>
        <taxon>Nonlabens</taxon>
    </lineage>
</organism>
<proteinExistence type="predicted"/>
<evidence type="ECO:0000313" key="3">
    <source>
        <dbReference type="Proteomes" id="UP000196102"/>
    </source>
</evidence>
<gene>
    <name evidence="2" type="ORF">A9Q93_10705</name>
</gene>
<dbReference type="EMBL" id="MAAX01000168">
    <property type="protein sequence ID" value="OUS11998.1"/>
    <property type="molecule type" value="Genomic_DNA"/>
</dbReference>
<comment type="caution">
    <text evidence="2">The sequence shown here is derived from an EMBL/GenBank/DDBJ whole genome shotgun (WGS) entry which is preliminary data.</text>
</comment>
<protein>
    <submittedName>
        <fullName evidence="2">Uncharacterized protein</fullName>
    </submittedName>
</protein>
<sequence>MKNITQLSLIVVLFFISTLSIGQVVTKTTDDGTPGTLRVEIANAGSNGTETFDPSIQGQTINITNGE</sequence>
<dbReference type="AlphaFoldDB" id="A0A1Z8AP64"/>
<name>A0A1Z8AP64_9FLAO</name>